<dbReference type="Proteomes" id="UP000192591">
    <property type="component" value="Unassembled WGS sequence"/>
</dbReference>
<accession>A0A1V8ZYG4</accession>
<evidence type="ECO:0000313" key="1">
    <source>
        <dbReference type="EMBL" id="OQO89945.1"/>
    </source>
</evidence>
<comment type="caution">
    <text evidence="1">The sequence shown here is derived from an EMBL/GenBank/DDBJ whole genome shotgun (WGS) entry which is preliminary data.</text>
</comment>
<dbReference type="AlphaFoldDB" id="A0A1V8ZYG4"/>
<reference evidence="1 2" key="1">
    <citation type="submission" date="2017-02" db="EMBL/GenBank/DDBJ databases">
        <title>Draft genome of Saccharomonospora sp. 154.</title>
        <authorList>
            <person name="Alonso-Carmona G.S."/>
            <person name="De La Haba R."/>
            <person name="Vera-Gargallo B."/>
            <person name="Sandoval-Trujillo A.H."/>
            <person name="Ramirez-Duran N."/>
            <person name="Ventosa A."/>
        </authorList>
    </citation>
    <scope>NUCLEOTIDE SEQUENCE [LARGE SCALE GENOMIC DNA]</scope>
    <source>
        <strain evidence="1 2">LRS4.154</strain>
    </source>
</reference>
<proteinExistence type="predicted"/>
<protein>
    <recommendedName>
        <fullName evidence="3">DNA-binding protein</fullName>
    </recommendedName>
</protein>
<evidence type="ECO:0008006" key="3">
    <source>
        <dbReference type="Google" id="ProtNLM"/>
    </source>
</evidence>
<gene>
    <name evidence="1" type="ORF">B1813_19080</name>
</gene>
<dbReference type="EMBL" id="MWIH01000008">
    <property type="protein sequence ID" value="OQO89945.1"/>
    <property type="molecule type" value="Genomic_DNA"/>
</dbReference>
<evidence type="ECO:0000313" key="2">
    <source>
        <dbReference type="Proteomes" id="UP000192591"/>
    </source>
</evidence>
<keyword evidence="2" id="KW-1185">Reference proteome</keyword>
<dbReference type="InterPro" id="IPR011204">
    <property type="entry name" value="Virulence_RhuM-like"/>
</dbReference>
<sequence length="279" mass="30941">MEGTTDMADRITDADILGSRDVRNVRLARVNVLDKVGALAMLPDDTHATTEAVAAFYGVSVEAIKSLVSRHRDELNANGRWVARGSDLREIRKESHEIDPDARSLALFTRRAVLNVGMLLRDSEVAKQVRAYLLEVEEAAPPDLRRTAYERLREKAEYSTLRALIAETATDYSPNDDATRMAFARAQNLLYRSTIGMDAAQLIASGRPLTTHSGKNGPTKADRKIAKNYLTSDELNKMTSRVTLLLAHVNVRFENGTQPSMKQWLALIEEVLPQPAALA</sequence>
<name>A0A1V8ZYG4_SACPI</name>
<dbReference type="Pfam" id="PF13310">
    <property type="entry name" value="Virulence_RhuM"/>
    <property type="match status" value="1"/>
</dbReference>
<organism evidence="1 2">
    <name type="scientific">Saccharomonospora piscinae</name>
    <dbReference type="NCBI Taxonomy" id="687388"/>
    <lineage>
        <taxon>Bacteria</taxon>
        <taxon>Bacillati</taxon>
        <taxon>Actinomycetota</taxon>
        <taxon>Actinomycetes</taxon>
        <taxon>Pseudonocardiales</taxon>
        <taxon>Pseudonocardiaceae</taxon>
        <taxon>Saccharomonospora</taxon>
    </lineage>
</organism>